<dbReference type="OrthoDB" id="277085at2"/>
<dbReference type="GO" id="GO:0006355">
    <property type="term" value="P:regulation of DNA-templated transcription"/>
    <property type="evidence" value="ECO:0007669"/>
    <property type="project" value="UniProtKB-ARBA"/>
</dbReference>
<dbReference type="InterPro" id="IPR050109">
    <property type="entry name" value="HTH-type_TetR-like_transc_reg"/>
</dbReference>
<evidence type="ECO:0000256" key="1">
    <source>
        <dbReference type="ARBA" id="ARBA00023125"/>
    </source>
</evidence>
<dbReference type="InterPro" id="IPR001647">
    <property type="entry name" value="HTH_TetR"/>
</dbReference>
<dbReference type="Gene3D" id="1.10.357.10">
    <property type="entry name" value="Tetracycline Repressor, domain 2"/>
    <property type="match status" value="1"/>
</dbReference>
<evidence type="ECO:0000256" key="2">
    <source>
        <dbReference type="PROSITE-ProRule" id="PRU00335"/>
    </source>
</evidence>
<dbReference type="SUPFAM" id="SSF46689">
    <property type="entry name" value="Homeodomain-like"/>
    <property type="match status" value="1"/>
</dbReference>
<dbReference type="InterPro" id="IPR009057">
    <property type="entry name" value="Homeodomain-like_sf"/>
</dbReference>
<evidence type="ECO:0000313" key="5">
    <source>
        <dbReference type="Proteomes" id="UP000318667"/>
    </source>
</evidence>
<dbReference type="AlphaFoldDB" id="A0A562JIQ0"/>
<proteinExistence type="predicted"/>
<gene>
    <name evidence="4" type="ORF">IQ19_04003</name>
</gene>
<name>A0A562JIQ0_9BACI</name>
<dbReference type="PROSITE" id="PS50977">
    <property type="entry name" value="HTH_TETR_2"/>
    <property type="match status" value="1"/>
</dbReference>
<dbReference type="PANTHER" id="PTHR30055">
    <property type="entry name" value="HTH-TYPE TRANSCRIPTIONAL REGULATOR RUTR"/>
    <property type="match status" value="1"/>
</dbReference>
<dbReference type="EMBL" id="VLKI01000014">
    <property type="protein sequence ID" value="TWH83021.1"/>
    <property type="molecule type" value="Genomic_DNA"/>
</dbReference>
<dbReference type="PRINTS" id="PR00455">
    <property type="entry name" value="HTHTETR"/>
</dbReference>
<evidence type="ECO:0000259" key="3">
    <source>
        <dbReference type="PROSITE" id="PS50977"/>
    </source>
</evidence>
<evidence type="ECO:0000313" key="4">
    <source>
        <dbReference type="EMBL" id="TWH83021.1"/>
    </source>
</evidence>
<feature type="DNA-binding region" description="H-T-H motif" evidence="2">
    <location>
        <begin position="27"/>
        <end position="46"/>
    </location>
</feature>
<feature type="domain" description="HTH tetR-type" evidence="3">
    <location>
        <begin position="5"/>
        <end position="64"/>
    </location>
</feature>
<dbReference type="GO" id="GO:0003677">
    <property type="term" value="F:DNA binding"/>
    <property type="evidence" value="ECO:0007669"/>
    <property type="project" value="UniProtKB-UniRule"/>
</dbReference>
<dbReference type="Pfam" id="PF00440">
    <property type="entry name" value="TetR_N"/>
    <property type="match status" value="1"/>
</dbReference>
<organism evidence="4 5">
    <name type="scientific">Cytobacillus oceanisediminis</name>
    <dbReference type="NCBI Taxonomy" id="665099"/>
    <lineage>
        <taxon>Bacteria</taxon>
        <taxon>Bacillati</taxon>
        <taxon>Bacillota</taxon>
        <taxon>Bacilli</taxon>
        <taxon>Bacillales</taxon>
        <taxon>Bacillaceae</taxon>
        <taxon>Cytobacillus</taxon>
    </lineage>
</organism>
<keyword evidence="5" id="KW-1185">Reference proteome</keyword>
<reference evidence="4 5" key="1">
    <citation type="journal article" date="2015" name="Stand. Genomic Sci.">
        <title>Genomic Encyclopedia of Bacterial and Archaeal Type Strains, Phase III: the genomes of soil and plant-associated and newly described type strains.</title>
        <authorList>
            <person name="Whitman W.B."/>
            <person name="Woyke T."/>
            <person name="Klenk H.P."/>
            <person name="Zhou Y."/>
            <person name="Lilburn T.G."/>
            <person name="Beck B.J."/>
            <person name="De Vos P."/>
            <person name="Vandamme P."/>
            <person name="Eisen J.A."/>
            <person name="Garrity G."/>
            <person name="Hugenholtz P."/>
            <person name="Kyrpides N.C."/>
        </authorList>
    </citation>
    <scope>NUCLEOTIDE SEQUENCE [LARGE SCALE GENOMIC DNA]</scope>
    <source>
        <strain evidence="4 5">CGMCC 1.10115</strain>
    </source>
</reference>
<comment type="caution">
    <text evidence="4">The sequence shown here is derived from an EMBL/GenBank/DDBJ whole genome shotgun (WGS) entry which is preliminary data.</text>
</comment>
<protein>
    <submittedName>
        <fullName evidence="4">TetR family transcriptional regulator</fullName>
    </submittedName>
</protein>
<sequence length="189" mass="21631">MIAVRDKTEQILAAAAAAFIKKGFQATTQEIAKEADVAEITLFRKFSTKQNLFITVMKKVLETQFDAKLMKLAEEENTEVFLKEVINNRLDVLSENAPMVRMLISESLMGNLTEELQLPEIIFNSIKKALDHHFQRKEIPVDTELCARQLGGIFLSYIILPNDRPYHNLKTEEKNALLERYTKSVLSML</sequence>
<dbReference type="PANTHER" id="PTHR30055:SF222">
    <property type="entry name" value="REGULATORY PROTEIN"/>
    <property type="match status" value="1"/>
</dbReference>
<accession>A0A562JIQ0</accession>
<dbReference type="Proteomes" id="UP000318667">
    <property type="component" value="Unassembled WGS sequence"/>
</dbReference>
<keyword evidence="1 2" id="KW-0238">DNA-binding</keyword>